<evidence type="ECO:0000256" key="6">
    <source>
        <dbReference type="PROSITE-ProRule" id="PRU00169"/>
    </source>
</evidence>
<dbReference type="Gene3D" id="1.10.10.10">
    <property type="entry name" value="Winged helix-like DNA-binding domain superfamily/Winged helix DNA-binding domain"/>
    <property type="match status" value="1"/>
</dbReference>
<comment type="caution">
    <text evidence="6">Lacks conserved residue(s) required for the propagation of feature annotation.</text>
</comment>
<organism evidence="10 11">
    <name type="scientific">Pseudodonghicola xiamenensis</name>
    <dbReference type="NCBI Taxonomy" id="337702"/>
    <lineage>
        <taxon>Bacteria</taxon>
        <taxon>Pseudomonadati</taxon>
        <taxon>Pseudomonadota</taxon>
        <taxon>Alphaproteobacteria</taxon>
        <taxon>Rhodobacterales</taxon>
        <taxon>Paracoccaceae</taxon>
        <taxon>Pseudodonghicola</taxon>
    </lineage>
</organism>
<dbReference type="InterPro" id="IPR001867">
    <property type="entry name" value="OmpR/PhoB-type_DNA-bd"/>
</dbReference>
<reference evidence="10" key="2">
    <citation type="submission" date="2020-09" db="EMBL/GenBank/DDBJ databases">
        <authorList>
            <person name="Sun Q."/>
            <person name="Zhou Y."/>
        </authorList>
    </citation>
    <scope>NUCLEOTIDE SEQUENCE</scope>
    <source>
        <strain evidence="10">CGMCC 1.7081</strain>
    </source>
</reference>
<dbReference type="Proteomes" id="UP000611500">
    <property type="component" value="Unassembled WGS sequence"/>
</dbReference>
<sequence>MAGTEVFMRAYVFEPREKRQMALSNELENAGIEPHFVDEDFFETGLAPLTQPGHETRAILIGESPNIHDQIRAIRRAGCENPVIVLRDFRNSQDTSAALDRGADDVIVSPIKGSEVASRINSIVRRFHGHAAESVEVGELVAFFDGRDPIVSGARIKLSKREHSIFQHLALNSNKVISKNAIYDAVYGMSPDQPFDKVIDVYICKLRKKIAAAAASGAQYIETVHGRGYKLSAPEQLELPVPEIQPAPRAGHGASYQARA</sequence>
<dbReference type="GO" id="GO:0000156">
    <property type="term" value="F:phosphorelay response regulator activity"/>
    <property type="evidence" value="ECO:0007669"/>
    <property type="project" value="TreeGrafter"/>
</dbReference>
<proteinExistence type="predicted"/>
<dbReference type="InterPro" id="IPR016032">
    <property type="entry name" value="Sig_transdc_resp-reg_C-effctor"/>
</dbReference>
<dbReference type="EMBL" id="BNAP01000003">
    <property type="protein sequence ID" value="GHG85459.1"/>
    <property type="molecule type" value="Genomic_DNA"/>
</dbReference>
<evidence type="ECO:0008006" key="12">
    <source>
        <dbReference type="Google" id="ProtNLM"/>
    </source>
</evidence>
<dbReference type="InterPro" id="IPR039420">
    <property type="entry name" value="WalR-like"/>
</dbReference>
<dbReference type="PANTHER" id="PTHR48111:SF22">
    <property type="entry name" value="REGULATOR OF RPOS"/>
    <property type="match status" value="1"/>
</dbReference>
<dbReference type="GO" id="GO:0000976">
    <property type="term" value="F:transcription cis-regulatory region binding"/>
    <property type="evidence" value="ECO:0007669"/>
    <property type="project" value="TreeGrafter"/>
</dbReference>
<dbReference type="InterPro" id="IPR001789">
    <property type="entry name" value="Sig_transdc_resp-reg_receiver"/>
</dbReference>
<dbReference type="Gene3D" id="3.40.50.2300">
    <property type="match status" value="1"/>
</dbReference>
<keyword evidence="11" id="KW-1185">Reference proteome</keyword>
<evidence type="ECO:0000313" key="10">
    <source>
        <dbReference type="EMBL" id="GHG85459.1"/>
    </source>
</evidence>
<keyword evidence="1" id="KW-0597">Phosphoprotein</keyword>
<dbReference type="PROSITE" id="PS51755">
    <property type="entry name" value="OMPR_PHOB"/>
    <property type="match status" value="1"/>
</dbReference>
<dbReference type="AlphaFoldDB" id="A0A8J3MBJ8"/>
<dbReference type="GO" id="GO:0032993">
    <property type="term" value="C:protein-DNA complex"/>
    <property type="evidence" value="ECO:0007669"/>
    <property type="project" value="TreeGrafter"/>
</dbReference>
<evidence type="ECO:0000256" key="3">
    <source>
        <dbReference type="ARBA" id="ARBA00023015"/>
    </source>
</evidence>
<evidence type="ECO:0000256" key="1">
    <source>
        <dbReference type="ARBA" id="ARBA00022553"/>
    </source>
</evidence>
<evidence type="ECO:0000256" key="5">
    <source>
        <dbReference type="ARBA" id="ARBA00023163"/>
    </source>
</evidence>
<dbReference type="GO" id="GO:0005829">
    <property type="term" value="C:cytosol"/>
    <property type="evidence" value="ECO:0007669"/>
    <property type="project" value="TreeGrafter"/>
</dbReference>
<evidence type="ECO:0000259" key="8">
    <source>
        <dbReference type="PROSITE" id="PS50110"/>
    </source>
</evidence>
<keyword evidence="2" id="KW-0902">Two-component regulatory system</keyword>
<accession>A0A8J3MBJ8</accession>
<dbReference type="PANTHER" id="PTHR48111">
    <property type="entry name" value="REGULATOR OF RPOS"/>
    <property type="match status" value="1"/>
</dbReference>
<keyword evidence="4 7" id="KW-0238">DNA-binding</keyword>
<comment type="caution">
    <text evidence="10">The sequence shown here is derived from an EMBL/GenBank/DDBJ whole genome shotgun (WGS) entry which is preliminary data.</text>
</comment>
<evidence type="ECO:0000256" key="7">
    <source>
        <dbReference type="PROSITE-ProRule" id="PRU01091"/>
    </source>
</evidence>
<feature type="DNA-binding region" description="OmpR/PhoB-type" evidence="7">
    <location>
        <begin position="132"/>
        <end position="233"/>
    </location>
</feature>
<reference evidence="10" key="1">
    <citation type="journal article" date="2014" name="Int. J. Syst. Evol. Microbiol.">
        <title>Complete genome sequence of Corynebacterium casei LMG S-19264T (=DSM 44701T), isolated from a smear-ripened cheese.</title>
        <authorList>
            <consortium name="US DOE Joint Genome Institute (JGI-PGF)"/>
            <person name="Walter F."/>
            <person name="Albersmeier A."/>
            <person name="Kalinowski J."/>
            <person name="Ruckert C."/>
        </authorList>
    </citation>
    <scope>NUCLEOTIDE SEQUENCE</scope>
    <source>
        <strain evidence="10">CGMCC 1.7081</strain>
    </source>
</reference>
<evidence type="ECO:0000313" key="11">
    <source>
        <dbReference type="Proteomes" id="UP000611500"/>
    </source>
</evidence>
<gene>
    <name evidence="10" type="ORF">GCM10010961_12530</name>
</gene>
<dbReference type="SMART" id="SM00862">
    <property type="entry name" value="Trans_reg_C"/>
    <property type="match status" value="1"/>
</dbReference>
<feature type="domain" description="OmpR/PhoB-type" evidence="9">
    <location>
        <begin position="132"/>
        <end position="233"/>
    </location>
</feature>
<dbReference type="SUPFAM" id="SSF52172">
    <property type="entry name" value="CheY-like"/>
    <property type="match status" value="1"/>
</dbReference>
<feature type="domain" description="Response regulatory" evidence="8">
    <location>
        <begin position="9"/>
        <end position="124"/>
    </location>
</feature>
<dbReference type="InterPro" id="IPR036388">
    <property type="entry name" value="WH-like_DNA-bd_sf"/>
</dbReference>
<dbReference type="SUPFAM" id="SSF46894">
    <property type="entry name" value="C-terminal effector domain of the bipartite response regulators"/>
    <property type="match status" value="1"/>
</dbReference>
<evidence type="ECO:0000256" key="2">
    <source>
        <dbReference type="ARBA" id="ARBA00023012"/>
    </source>
</evidence>
<name>A0A8J3MBJ8_9RHOB</name>
<evidence type="ECO:0000256" key="4">
    <source>
        <dbReference type="ARBA" id="ARBA00023125"/>
    </source>
</evidence>
<dbReference type="InterPro" id="IPR011006">
    <property type="entry name" value="CheY-like_superfamily"/>
</dbReference>
<evidence type="ECO:0000259" key="9">
    <source>
        <dbReference type="PROSITE" id="PS51755"/>
    </source>
</evidence>
<dbReference type="Pfam" id="PF00486">
    <property type="entry name" value="Trans_reg_C"/>
    <property type="match status" value="1"/>
</dbReference>
<protein>
    <recommendedName>
        <fullName evidence="12">Two-component system, cell cycle response regulator CtrA</fullName>
    </recommendedName>
</protein>
<keyword evidence="5" id="KW-0804">Transcription</keyword>
<dbReference type="GO" id="GO:0006355">
    <property type="term" value="P:regulation of DNA-templated transcription"/>
    <property type="evidence" value="ECO:0007669"/>
    <property type="project" value="InterPro"/>
</dbReference>
<dbReference type="CDD" id="cd00383">
    <property type="entry name" value="trans_reg_C"/>
    <property type="match status" value="1"/>
</dbReference>
<dbReference type="PROSITE" id="PS50110">
    <property type="entry name" value="RESPONSE_REGULATORY"/>
    <property type="match status" value="1"/>
</dbReference>
<keyword evidence="3" id="KW-0805">Transcription regulation</keyword>